<dbReference type="InterPro" id="IPR036388">
    <property type="entry name" value="WH-like_DNA-bd_sf"/>
</dbReference>
<evidence type="ECO:0000259" key="11">
    <source>
        <dbReference type="Pfam" id="PF02870"/>
    </source>
</evidence>
<gene>
    <name evidence="12" type="primary">ogt</name>
    <name evidence="12" type="ORF">HMPREF9088_0719</name>
</gene>
<dbReference type="CDD" id="cd06445">
    <property type="entry name" value="ATase"/>
    <property type="match status" value="1"/>
</dbReference>
<dbReference type="InterPro" id="IPR036217">
    <property type="entry name" value="MethylDNA_cys_MeTrfase_DNAb"/>
</dbReference>
<accession>E6LEC9</accession>
<comment type="subcellular location">
    <subcellularLocation>
        <location evidence="9">Cytoplasm</location>
    </subcellularLocation>
</comment>
<dbReference type="Proteomes" id="UP000010296">
    <property type="component" value="Unassembled WGS sequence"/>
</dbReference>
<comment type="caution">
    <text evidence="12">The sequence shown here is derived from an EMBL/GenBank/DDBJ whole genome shotgun (WGS) entry which is preliminary data.</text>
</comment>
<evidence type="ECO:0000256" key="2">
    <source>
        <dbReference type="ARBA" id="ARBA00008711"/>
    </source>
</evidence>
<evidence type="ECO:0000313" key="12">
    <source>
        <dbReference type="EMBL" id="EFU74418.1"/>
    </source>
</evidence>
<dbReference type="PROSITE" id="PS00374">
    <property type="entry name" value="MGMT"/>
    <property type="match status" value="1"/>
</dbReference>
<evidence type="ECO:0000256" key="7">
    <source>
        <dbReference type="ARBA" id="ARBA00023204"/>
    </source>
</evidence>
<dbReference type="SUPFAM" id="SSF53155">
    <property type="entry name" value="Methylated DNA-protein cysteine methyltransferase domain"/>
    <property type="match status" value="1"/>
</dbReference>
<evidence type="ECO:0000256" key="4">
    <source>
        <dbReference type="ARBA" id="ARBA00022603"/>
    </source>
</evidence>
<comment type="similarity">
    <text evidence="2 9">Belongs to the MGMT family.</text>
</comment>
<keyword evidence="13" id="KW-1185">Reference proteome</keyword>
<dbReference type="GO" id="GO:0032259">
    <property type="term" value="P:methylation"/>
    <property type="evidence" value="ECO:0007669"/>
    <property type="project" value="UniProtKB-KW"/>
</dbReference>
<dbReference type="RefSeq" id="WP_007207740.1">
    <property type="nucleotide sequence ID" value="NZ_GL622241.1"/>
</dbReference>
<evidence type="ECO:0000256" key="1">
    <source>
        <dbReference type="ARBA" id="ARBA00001286"/>
    </source>
</evidence>
<dbReference type="InterPro" id="IPR008332">
    <property type="entry name" value="MethylG_MeTrfase_N"/>
</dbReference>
<evidence type="ECO:0000256" key="5">
    <source>
        <dbReference type="ARBA" id="ARBA00022679"/>
    </source>
</evidence>
<dbReference type="AlphaFoldDB" id="E6LEC9"/>
<comment type="catalytic activity">
    <reaction evidence="1 9">
        <text>a 4-O-methyl-thymidine in DNA + L-cysteinyl-[protein] = a thymidine in DNA + S-methyl-L-cysteinyl-[protein]</text>
        <dbReference type="Rhea" id="RHEA:53428"/>
        <dbReference type="Rhea" id="RHEA-COMP:10131"/>
        <dbReference type="Rhea" id="RHEA-COMP:10132"/>
        <dbReference type="Rhea" id="RHEA-COMP:13555"/>
        <dbReference type="Rhea" id="RHEA-COMP:13556"/>
        <dbReference type="ChEBI" id="CHEBI:29950"/>
        <dbReference type="ChEBI" id="CHEBI:82612"/>
        <dbReference type="ChEBI" id="CHEBI:137386"/>
        <dbReference type="ChEBI" id="CHEBI:137387"/>
        <dbReference type="EC" id="2.1.1.63"/>
    </reaction>
</comment>
<feature type="active site" description="Nucleophile; methyl group acceptor" evidence="9">
    <location>
        <position position="135"/>
    </location>
</feature>
<reference evidence="12 13" key="1">
    <citation type="submission" date="2010-12" db="EMBL/GenBank/DDBJ databases">
        <authorList>
            <person name="Muzny D."/>
            <person name="Qin X."/>
            <person name="Deng J."/>
            <person name="Jiang H."/>
            <person name="Liu Y."/>
            <person name="Qu J."/>
            <person name="Song X.-Z."/>
            <person name="Zhang L."/>
            <person name="Thornton R."/>
            <person name="Coyle M."/>
            <person name="Francisco L."/>
            <person name="Jackson L."/>
            <person name="Javaid M."/>
            <person name="Korchina V."/>
            <person name="Kovar C."/>
            <person name="Mata R."/>
            <person name="Mathew T."/>
            <person name="Ngo R."/>
            <person name="Nguyen L."/>
            <person name="Nguyen N."/>
            <person name="Okwuonu G."/>
            <person name="Ongeri F."/>
            <person name="Pham C."/>
            <person name="Simmons D."/>
            <person name="Wilczek-Boney K."/>
            <person name="Hale W."/>
            <person name="Jakkamsetti A."/>
            <person name="Pham P."/>
            <person name="Ruth R."/>
            <person name="San Lucas F."/>
            <person name="Warren J."/>
            <person name="Zhang J."/>
            <person name="Zhao Z."/>
            <person name="Zhou C."/>
            <person name="Zhu D."/>
            <person name="Lee S."/>
            <person name="Bess C."/>
            <person name="Blankenburg K."/>
            <person name="Forbes L."/>
            <person name="Fu Q."/>
            <person name="Gubbala S."/>
            <person name="Hirani K."/>
            <person name="Jayaseelan J.C."/>
            <person name="Lara F."/>
            <person name="Munidasa M."/>
            <person name="Palculict T."/>
            <person name="Patil S."/>
            <person name="Pu L.-L."/>
            <person name="Saada N."/>
            <person name="Tang L."/>
            <person name="Weissenberger G."/>
            <person name="Zhu Y."/>
            <person name="Hemphill L."/>
            <person name="Shang Y."/>
            <person name="Youmans B."/>
            <person name="Ayvaz T."/>
            <person name="Ross M."/>
            <person name="Santibanez J."/>
            <person name="Aqrawi P."/>
            <person name="Gross S."/>
            <person name="Joshi V."/>
            <person name="Fowler G."/>
            <person name="Nazareth L."/>
            <person name="Reid J."/>
            <person name="Worley K."/>
            <person name="Petrosino J."/>
            <person name="Highlander S."/>
            <person name="Gibbs R."/>
        </authorList>
    </citation>
    <scope>NUCLEOTIDE SEQUENCE [LARGE SCALE GENOMIC DNA]</scope>
    <source>
        <strain evidence="13">DSM 15952 / CCUG 50447 / LMG 22039 / TP 1.5</strain>
    </source>
</reference>
<keyword evidence="7 9" id="KW-0234">DNA repair</keyword>
<dbReference type="HAMAP" id="MF_00772">
    <property type="entry name" value="OGT"/>
    <property type="match status" value="1"/>
</dbReference>
<evidence type="ECO:0000256" key="9">
    <source>
        <dbReference type="HAMAP-Rule" id="MF_00772"/>
    </source>
</evidence>
<name>E6LEC9_ENTI1</name>
<organism evidence="12 13">
    <name type="scientific">Enterococcus italicus (strain DSM 15952 / CCUG 50447 / LMG 22039 / TP 1.5)</name>
    <dbReference type="NCBI Taxonomy" id="888064"/>
    <lineage>
        <taxon>Bacteria</taxon>
        <taxon>Bacillati</taxon>
        <taxon>Bacillota</taxon>
        <taxon>Bacilli</taxon>
        <taxon>Lactobacillales</taxon>
        <taxon>Enterococcaceae</taxon>
        <taxon>Enterococcus</taxon>
    </lineage>
</organism>
<keyword evidence="4 9" id="KW-0489">Methyltransferase</keyword>
<dbReference type="InterPro" id="IPR001497">
    <property type="entry name" value="MethylDNA_cys_MeTrfase_AS"/>
</dbReference>
<comment type="miscellaneous">
    <text evidence="9">This enzyme catalyzes only one turnover and therefore is not strictly catalytic. According to one definition, an enzyme is a biocatalyst that acts repeatedly and over many reaction cycles.</text>
</comment>
<dbReference type="HOGENOM" id="CLU_000445_52_2_9"/>
<dbReference type="InterPro" id="IPR023546">
    <property type="entry name" value="MGMT"/>
</dbReference>
<dbReference type="InterPro" id="IPR014048">
    <property type="entry name" value="MethylDNA_cys_MeTrfase_DNA-bd"/>
</dbReference>
<keyword evidence="6 9" id="KW-0227">DNA damage</keyword>
<feature type="domain" description="Methylated-DNA-[protein]-cysteine S-methyltransferase DNA binding" evidence="10">
    <location>
        <begin position="80"/>
        <end position="163"/>
    </location>
</feature>
<dbReference type="PATRIC" id="fig|888064.11.peg.1230"/>
<proteinExistence type="inferred from homology"/>
<comment type="function">
    <text evidence="9">Involved in the cellular defense against the biological effects of O6-methylguanine (O6-MeG) and O4-methylthymine (O4-MeT) in DNA. Repairs the methylated nucleobase in DNA by stoichiometrically transferring the methyl group to a cysteine residue in the enzyme. This is a suicide reaction: the enzyme is irreversibly inactivated.</text>
</comment>
<dbReference type="PANTHER" id="PTHR10815">
    <property type="entry name" value="METHYLATED-DNA--PROTEIN-CYSTEINE METHYLTRANSFERASE"/>
    <property type="match status" value="1"/>
</dbReference>
<dbReference type="Gene3D" id="3.30.160.70">
    <property type="entry name" value="Methylated DNA-protein cysteine methyltransferase domain"/>
    <property type="match status" value="1"/>
</dbReference>
<dbReference type="GO" id="GO:0003908">
    <property type="term" value="F:methylated-DNA-[protein]-cysteine S-methyltransferase activity"/>
    <property type="evidence" value="ECO:0007669"/>
    <property type="project" value="UniProtKB-UniRule"/>
</dbReference>
<dbReference type="EMBL" id="AEPV01000026">
    <property type="protein sequence ID" value="EFU74418.1"/>
    <property type="molecule type" value="Genomic_DNA"/>
</dbReference>
<dbReference type="Pfam" id="PF01035">
    <property type="entry name" value="DNA_binding_1"/>
    <property type="match status" value="1"/>
</dbReference>
<evidence type="ECO:0000256" key="6">
    <source>
        <dbReference type="ARBA" id="ARBA00022763"/>
    </source>
</evidence>
<dbReference type="EC" id="2.1.1.63" evidence="9"/>
<dbReference type="Pfam" id="PF02870">
    <property type="entry name" value="Methyltransf_1N"/>
    <property type="match status" value="1"/>
</dbReference>
<dbReference type="NCBIfam" id="TIGR00589">
    <property type="entry name" value="ogt"/>
    <property type="match status" value="1"/>
</dbReference>
<dbReference type="GO" id="GO:0006307">
    <property type="term" value="P:DNA alkylation repair"/>
    <property type="evidence" value="ECO:0007669"/>
    <property type="project" value="UniProtKB-UniRule"/>
</dbReference>
<dbReference type="InterPro" id="IPR036631">
    <property type="entry name" value="MGMT_N_sf"/>
</dbReference>
<evidence type="ECO:0000313" key="13">
    <source>
        <dbReference type="Proteomes" id="UP000010296"/>
    </source>
</evidence>
<keyword evidence="5 9" id="KW-0808">Transferase</keyword>
<dbReference type="FunFam" id="1.10.10.10:FF:000214">
    <property type="entry name" value="Methylated-DNA--protein-cysteine methyltransferase"/>
    <property type="match status" value="1"/>
</dbReference>
<dbReference type="STRING" id="888064.HMPREF9088_0719"/>
<dbReference type="SUPFAM" id="SSF46767">
    <property type="entry name" value="Methylated DNA-protein cysteine methyltransferase, C-terminal domain"/>
    <property type="match status" value="1"/>
</dbReference>
<feature type="domain" description="Methylguanine DNA methyltransferase ribonuclease-like" evidence="11">
    <location>
        <begin position="7"/>
        <end position="74"/>
    </location>
</feature>
<evidence type="ECO:0000256" key="8">
    <source>
        <dbReference type="ARBA" id="ARBA00049348"/>
    </source>
</evidence>
<dbReference type="eggNOG" id="COG0350">
    <property type="taxonomic scope" value="Bacteria"/>
</dbReference>
<protein>
    <recommendedName>
        <fullName evidence="9">Methylated-DNA--protein-cysteine methyltransferase</fullName>
        <ecNumber evidence="9">2.1.1.63</ecNumber>
    </recommendedName>
    <alternativeName>
        <fullName evidence="9">6-O-methylguanine-DNA methyltransferase</fullName>
        <shortName evidence="9">MGMT</shortName>
    </alternativeName>
    <alternativeName>
        <fullName evidence="9">O-6-methylguanine-DNA-alkyltransferase</fullName>
    </alternativeName>
</protein>
<sequence length="166" mass="18589">MYLKNDYASPVGQLTLLAKGESLVGIWFSDQKYFFASYSFEEIPTGTNEIIDQTRVWLDEYFSGHQPSIEQLRIAPEVTPFRQAVLEVLKKIPYGEVWSYLDIAKKLTDQSNAKNWARAVGGAIGHNPVAILLPCHRVIGKNGKLTGYAGGIQRKQALLDFERGQA</sequence>
<dbReference type="Gene3D" id="1.10.10.10">
    <property type="entry name" value="Winged helix-like DNA-binding domain superfamily/Winged helix DNA-binding domain"/>
    <property type="match status" value="1"/>
</dbReference>
<dbReference type="OrthoDB" id="9802228at2"/>
<comment type="catalytic activity">
    <reaction evidence="8 9">
        <text>a 6-O-methyl-2'-deoxyguanosine in DNA + L-cysteinyl-[protein] = S-methyl-L-cysteinyl-[protein] + a 2'-deoxyguanosine in DNA</text>
        <dbReference type="Rhea" id="RHEA:24000"/>
        <dbReference type="Rhea" id="RHEA-COMP:10131"/>
        <dbReference type="Rhea" id="RHEA-COMP:10132"/>
        <dbReference type="Rhea" id="RHEA-COMP:11367"/>
        <dbReference type="Rhea" id="RHEA-COMP:11368"/>
        <dbReference type="ChEBI" id="CHEBI:29950"/>
        <dbReference type="ChEBI" id="CHEBI:82612"/>
        <dbReference type="ChEBI" id="CHEBI:85445"/>
        <dbReference type="ChEBI" id="CHEBI:85448"/>
        <dbReference type="EC" id="2.1.1.63"/>
    </reaction>
</comment>
<dbReference type="PANTHER" id="PTHR10815:SF5">
    <property type="entry name" value="METHYLATED-DNA--PROTEIN-CYSTEINE METHYLTRANSFERASE"/>
    <property type="match status" value="1"/>
</dbReference>
<keyword evidence="3 9" id="KW-0963">Cytoplasm</keyword>
<evidence type="ECO:0000259" key="10">
    <source>
        <dbReference type="Pfam" id="PF01035"/>
    </source>
</evidence>
<evidence type="ECO:0000256" key="3">
    <source>
        <dbReference type="ARBA" id="ARBA00022490"/>
    </source>
</evidence>
<dbReference type="GO" id="GO:0005737">
    <property type="term" value="C:cytoplasm"/>
    <property type="evidence" value="ECO:0007669"/>
    <property type="project" value="UniProtKB-SubCell"/>
</dbReference>